<reference evidence="3" key="1">
    <citation type="submission" date="2016-06" db="EMBL/GenBank/DDBJ databases">
        <title>Parallel loss of symbiosis genes in relatives of nitrogen-fixing non-legume Parasponia.</title>
        <authorList>
            <person name="Van Velzen R."/>
            <person name="Holmer R."/>
            <person name="Bu F."/>
            <person name="Rutten L."/>
            <person name="Van Zeijl A."/>
            <person name="Liu W."/>
            <person name="Santuari L."/>
            <person name="Cao Q."/>
            <person name="Sharma T."/>
            <person name="Shen D."/>
            <person name="Roswanjaya Y."/>
            <person name="Wardhani T."/>
            <person name="Kalhor M.S."/>
            <person name="Jansen J."/>
            <person name="Van den Hoogen J."/>
            <person name="Gungor B."/>
            <person name="Hartog M."/>
            <person name="Hontelez J."/>
            <person name="Verver J."/>
            <person name="Yang W.-C."/>
            <person name="Schijlen E."/>
            <person name="Repin R."/>
            <person name="Schilthuizen M."/>
            <person name="Schranz E."/>
            <person name="Heidstra R."/>
            <person name="Miyata K."/>
            <person name="Fedorova E."/>
            <person name="Kohlen W."/>
            <person name="Bisseling T."/>
            <person name="Smit S."/>
            <person name="Geurts R."/>
        </authorList>
    </citation>
    <scope>NUCLEOTIDE SEQUENCE [LARGE SCALE GENOMIC DNA]</scope>
    <source>
        <strain evidence="3">cv. RG33-2</strain>
    </source>
</reference>
<dbReference type="EMBL" id="JXTC01000004">
    <property type="protein sequence ID" value="POO02826.1"/>
    <property type="molecule type" value="Genomic_DNA"/>
</dbReference>
<comment type="caution">
    <text evidence="2">The sequence shown here is derived from an EMBL/GenBank/DDBJ whole genome shotgun (WGS) entry which is preliminary data.</text>
</comment>
<feature type="compositionally biased region" description="Polar residues" evidence="1">
    <location>
        <begin position="43"/>
        <end position="62"/>
    </location>
</feature>
<evidence type="ECO:0000313" key="3">
    <source>
        <dbReference type="Proteomes" id="UP000237000"/>
    </source>
</evidence>
<evidence type="ECO:0000313" key="2">
    <source>
        <dbReference type="EMBL" id="POO02826.1"/>
    </source>
</evidence>
<sequence>MSGDDSIDIADDSIQYANPVNVPSLWFTSFFNDTSGRDKLLKRTTSSPMPNTNPSRGKETNNPQITSKAMMMAEMQCEEVQLYGPGQHRHQLIEEISFKNYRKTFSD</sequence>
<feature type="region of interest" description="Disordered" evidence="1">
    <location>
        <begin position="38"/>
        <end position="62"/>
    </location>
</feature>
<protein>
    <submittedName>
        <fullName evidence="2">Uncharacterized protein</fullName>
    </submittedName>
</protein>
<name>A0A2P5FYF9_TREOI</name>
<keyword evidence="3" id="KW-1185">Reference proteome</keyword>
<proteinExistence type="predicted"/>
<accession>A0A2P5FYF9</accession>
<gene>
    <name evidence="2" type="ORF">TorRG33x02_018120</name>
</gene>
<evidence type="ECO:0000256" key="1">
    <source>
        <dbReference type="SAM" id="MobiDB-lite"/>
    </source>
</evidence>
<dbReference type="Proteomes" id="UP000237000">
    <property type="component" value="Unassembled WGS sequence"/>
</dbReference>
<dbReference type="AlphaFoldDB" id="A0A2P5FYF9"/>
<organism evidence="2 3">
    <name type="scientific">Trema orientale</name>
    <name type="common">Charcoal tree</name>
    <name type="synonym">Celtis orientalis</name>
    <dbReference type="NCBI Taxonomy" id="63057"/>
    <lineage>
        <taxon>Eukaryota</taxon>
        <taxon>Viridiplantae</taxon>
        <taxon>Streptophyta</taxon>
        <taxon>Embryophyta</taxon>
        <taxon>Tracheophyta</taxon>
        <taxon>Spermatophyta</taxon>
        <taxon>Magnoliopsida</taxon>
        <taxon>eudicotyledons</taxon>
        <taxon>Gunneridae</taxon>
        <taxon>Pentapetalae</taxon>
        <taxon>rosids</taxon>
        <taxon>fabids</taxon>
        <taxon>Rosales</taxon>
        <taxon>Cannabaceae</taxon>
        <taxon>Trema</taxon>
    </lineage>
</organism>
<dbReference type="InParanoid" id="A0A2P5FYF9"/>